<gene>
    <name evidence="5" type="ORF">DVJ77_17420</name>
</gene>
<dbReference type="InterPro" id="IPR023213">
    <property type="entry name" value="CAT-like_dom_sf"/>
</dbReference>
<dbReference type="Gene3D" id="3.30.559.30">
    <property type="entry name" value="Nonribosomal peptide synthetase, condensation domain"/>
    <property type="match status" value="1"/>
</dbReference>
<dbReference type="GO" id="GO:0031177">
    <property type="term" value="F:phosphopantetheine binding"/>
    <property type="evidence" value="ECO:0007669"/>
    <property type="project" value="TreeGrafter"/>
</dbReference>
<dbReference type="Gene3D" id="3.40.50.720">
    <property type="entry name" value="NAD(P)-binding Rossmann-like Domain"/>
    <property type="match status" value="1"/>
</dbReference>
<dbReference type="InterPro" id="IPR020845">
    <property type="entry name" value="AMP-binding_CS"/>
</dbReference>
<keyword evidence="3" id="KW-0436">Ligase</keyword>
<organism evidence="5 6">
    <name type="scientific">Dyella tabacisoli</name>
    <dbReference type="NCBI Taxonomy" id="2282381"/>
    <lineage>
        <taxon>Bacteria</taxon>
        <taxon>Pseudomonadati</taxon>
        <taxon>Pseudomonadota</taxon>
        <taxon>Gammaproteobacteria</taxon>
        <taxon>Lysobacterales</taxon>
        <taxon>Rhodanobacteraceae</taxon>
        <taxon>Dyella</taxon>
    </lineage>
</organism>
<dbReference type="Pfam" id="PF13193">
    <property type="entry name" value="AMP-binding_C"/>
    <property type="match status" value="1"/>
</dbReference>
<protein>
    <submittedName>
        <fullName evidence="5">Amino acid adenylation domain-containing protein</fullName>
    </submittedName>
</protein>
<dbReference type="FunFam" id="3.30.559.10:FF:000012">
    <property type="entry name" value="Non-ribosomal peptide synthetase"/>
    <property type="match status" value="1"/>
</dbReference>
<dbReference type="FunFam" id="3.40.50.980:FF:000001">
    <property type="entry name" value="Non-ribosomal peptide synthetase"/>
    <property type="match status" value="1"/>
</dbReference>
<name>A0A369UJX2_9GAMM</name>
<dbReference type="InterPro" id="IPR025110">
    <property type="entry name" value="AMP-bd_C"/>
</dbReference>
<dbReference type="Pfam" id="PF00668">
    <property type="entry name" value="Condensation"/>
    <property type="match status" value="1"/>
</dbReference>
<evidence type="ECO:0000256" key="2">
    <source>
        <dbReference type="ARBA" id="ARBA00022553"/>
    </source>
</evidence>
<dbReference type="InterPro" id="IPR013120">
    <property type="entry name" value="FAR_NAD-bd"/>
</dbReference>
<dbReference type="SUPFAM" id="SSF56801">
    <property type="entry name" value="Acetyl-CoA synthetase-like"/>
    <property type="match status" value="1"/>
</dbReference>
<dbReference type="InterPro" id="IPR044894">
    <property type="entry name" value="TubC_N_sf"/>
</dbReference>
<dbReference type="RefSeq" id="WP_114846800.1">
    <property type="nucleotide sequence ID" value="NZ_JBHSPE010000021.1"/>
</dbReference>
<dbReference type="InterPro" id="IPR045851">
    <property type="entry name" value="AMP-bd_C_sf"/>
</dbReference>
<dbReference type="OrthoDB" id="9030879at2"/>
<feature type="domain" description="Carrier" evidence="4">
    <location>
        <begin position="1029"/>
        <end position="1104"/>
    </location>
</feature>
<dbReference type="Gene3D" id="3.30.559.10">
    <property type="entry name" value="Chloramphenicol acetyltransferase-like domain"/>
    <property type="match status" value="1"/>
</dbReference>
<dbReference type="InterPro" id="IPR036736">
    <property type="entry name" value="ACP-like_sf"/>
</dbReference>
<dbReference type="InterPro" id="IPR000873">
    <property type="entry name" value="AMP-dep_synth/lig_dom"/>
</dbReference>
<dbReference type="Gene3D" id="2.30.38.10">
    <property type="entry name" value="Luciferase, Domain 3"/>
    <property type="match status" value="1"/>
</dbReference>
<dbReference type="GO" id="GO:0047527">
    <property type="term" value="F:2,3-dihydroxybenzoate-serine ligase activity"/>
    <property type="evidence" value="ECO:0007669"/>
    <property type="project" value="TreeGrafter"/>
</dbReference>
<dbReference type="PANTHER" id="PTHR45527">
    <property type="entry name" value="NONRIBOSOMAL PEPTIDE SYNTHETASE"/>
    <property type="match status" value="1"/>
</dbReference>
<dbReference type="Gene3D" id="3.40.50.980">
    <property type="match status" value="2"/>
</dbReference>
<dbReference type="Gene3D" id="1.10.10.1830">
    <property type="entry name" value="Non-ribosomal peptide synthase, adenylation domain"/>
    <property type="match status" value="1"/>
</dbReference>
<keyword evidence="1" id="KW-0596">Phosphopantetheine</keyword>
<dbReference type="GO" id="GO:0043041">
    <property type="term" value="P:amino acid activation for nonribosomal peptide biosynthetic process"/>
    <property type="evidence" value="ECO:0007669"/>
    <property type="project" value="TreeGrafter"/>
</dbReference>
<sequence>MHIVELLRKADEQGVQIRVAGDDIVLRYPQHGISDDLRNEIKRNKQGILEQLLTFRGGPRPDLEAQPRPAVLPLSFAQERLWFLEQLELLGPAYNMPSGIRLHGSLDAEALERSLAEVVSRHEILRTRIVQRGDEPAQTIDPPGKGQFEYVDLTTLASEHREQEVQRRVRGQVAERFRLDCPLFKTALLKLGPLEHVMLMTMHHIVSDGWSMGVLIQEIGALYAAFSQGKASPLSPLQMQYADYALWQRRWLQGEVLERELVYWRQKLAGIPAALDLPTDRPRPAVASFKGARIALALPRQLSVQLQALARHQGATLFMVLLAAYQVLLSRLSGQRDIVVGSPIAGRTYRNLEGLIGFFANTLALRAKVNPDAGFRELLRLAKEATLGAYEHQELPFEKLVAEIQPGRDTSRQPLYQVAIALQNVPQDQGELAGIRISRVSHQHVTAKSDLMLFAFEDANGIQLVFEYATDLFEPATMTRWMEYLQRILQAVANNPDCRVADLPLMGDAERDDLLVARNATEATYRRDCGVHQLVSEQAARTPDAAAVVDALGTLSFSELDSRANQLARHLKTMGVGPEVVVAVCLRRSVQAVVVLLGILKAGGAYLPLDEQLPAARLQQLIQDAGVGVLVSESTWRDQLPAHPCTLLVDDDGSRKIIDALPVEDLAVAVHPENAAYVIYTSGSTGQPKGVVIPHRAVCNLVEAHRRAFAIGAGDRLLQFTRLGFDVSVQEILVSLSSGAALHIWEATPAAIAGTELARFISEQSITTVMLPSSLLPQLPVDGVRSLCRVFVGGEAFDASLAEQWASRGRFINEYGTTEATVCSTYDEYTADGLPVSIGRPLANTRVYVLDEDLQPVPSGAIGELFIGGEGIGRGYLQRAGMTADRFVAEAYGRPGSRMYRTGDRVRYRTDGKLEFIGRADYQLKIRGHRIEPGEIETALLGNPQVSQAVVEVREDRTGDKRLIAYVATANEAQLQAAALKKYLEQRLPQYMVPSTYVILERLPLTQNGKVDRQRLPVADLLSEQPYEAPEGALEQALAAIWQELLQVERVGRHDNFFDLGGHSMLVVKALARTNQFVESAITATDLYRYPTIQLLAVRISAGATPDEPVSLAEEAVLDASIVPGIGTDAVAQNAILLTGCTGFVGRFLLAQLLQDTDARIYCLVRAPSAEQAFDRVRDTLLHWDLWQDSFASRLVAVPGDISLPRLGLNAAVYEALCQNIDTLFHNAASMNHLETYAMAKPANVEGAKEVLKFAVTGRQKQVNYISTLGVFGAVRADGERAVDEASTVEHEKHPALHGYNASKWIGEHLVMQASQRGVPCNIFRLGLVSADTAQGRYDERQWAYRLIKSCLLSGYGLRDFRYSLPPTPVDYVARSVVHLAKLHRRSLGVFHISSSQQTIEGGLFENCNEITGANLQLIPFYDWMVEIRRLHQQGRMFPAVPLMQFAFTLDKASWEAHRRSRKAANIRFDFTRTHGVLDAAGIVAPVFSRDQLKVALEGMISRDSELRANGIGLR</sequence>
<dbReference type="FunFam" id="3.40.50.12780:FF:000012">
    <property type="entry name" value="Non-ribosomal peptide synthetase"/>
    <property type="match status" value="1"/>
</dbReference>
<dbReference type="Pfam" id="PF00550">
    <property type="entry name" value="PP-binding"/>
    <property type="match status" value="1"/>
</dbReference>
<keyword evidence="2" id="KW-0597">Phosphoprotein</keyword>
<dbReference type="InterPro" id="IPR001242">
    <property type="entry name" value="Condensation_dom"/>
</dbReference>
<dbReference type="GO" id="GO:0009239">
    <property type="term" value="P:enterobactin biosynthetic process"/>
    <property type="evidence" value="ECO:0007669"/>
    <property type="project" value="TreeGrafter"/>
</dbReference>
<dbReference type="InterPro" id="IPR010080">
    <property type="entry name" value="Thioester_reductase-like_dom"/>
</dbReference>
<accession>A0A369UJX2</accession>
<dbReference type="FunFam" id="1.10.1200.10:FF:000016">
    <property type="entry name" value="Non-ribosomal peptide synthase"/>
    <property type="match status" value="1"/>
</dbReference>
<dbReference type="FunFam" id="2.30.38.10:FF:000001">
    <property type="entry name" value="Non-ribosomal peptide synthetase PvdI"/>
    <property type="match status" value="1"/>
</dbReference>
<comment type="caution">
    <text evidence="5">The sequence shown here is derived from an EMBL/GenBank/DDBJ whole genome shotgun (WGS) entry which is preliminary data.</text>
</comment>
<dbReference type="PROSITE" id="PS00455">
    <property type="entry name" value="AMP_BINDING"/>
    <property type="match status" value="1"/>
</dbReference>
<dbReference type="Gene3D" id="3.30.300.30">
    <property type="match status" value="1"/>
</dbReference>
<proteinExistence type="predicted"/>
<dbReference type="InterPro" id="IPR036291">
    <property type="entry name" value="NAD(P)-bd_dom_sf"/>
</dbReference>
<dbReference type="EMBL" id="QQAH01000017">
    <property type="protein sequence ID" value="RDD80415.1"/>
    <property type="molecule type" value="Genomic_DNA"/>
</dbReference>
<keyword evidence="6" id="KW-1185">Reference proteome</keyword>
<evidence type="ECO:0000256" key="1">
    <source>
        <dbReference type="ARBA" id="ARBA00022450"/>
    </source>
</evidence>
<evidence type="ECO:0000313" key="6">
    <source>
        <dbReference type="Proteomes" id="UP000253782"/>
    </source>
</evidence>
<dbReference type="GO" id="GO:0005829">
    <property type="term" value="C:cytosol"/>
    <property type="evidence" value="ECO:0007669"/>
    <property type="project" value="TreeGrafter"/>
</dbReference>
<dbReference type="CDD" id="cd05235">
    <property type="entry name" value="SDR_e1"/>
    <property type="match status" value="1"/>
</dbReference>
<dbReference type="Pfam" id="PF00501">
    <property type="entry name" value="AMP-binding"/>
    <property type="match status" value="1"/>
</dbReference>
<dbReference type="GO" id="GO:0009366">
    <property type="term" value="C:enterobactin synthetase complex"/>
    <property type="evidence" value="ECO:0007669"/>
    <property type="project" value="TreeGrafter"/>
</dbReference>
<dbReference type="Gene3D" id="1.10.1200.10">
    <property type="entry name" value="ACP-like"/>
    <property type="match status" value="1"/>
</dbReference>
<evidence type="ECO:0000256" key="3">
    <source>
        <dbReference type="ARBA" id="ARBA00022598"/>
    </source>
</evidence>
<dbReference type="Pfam" id="PF07993">
    <property type="entry name" value="NAD_binding_4"/>
    <property type="match status" value="1"/>
</dbReference>
<dbReference type="NCBIfam" id="TIGR01733">
    <property type="entry name" value="AA-adenyl-dom"/>
    <property type="match status" value="1"/>
</dbReference>
<reference evidence="5 6" key="1">
    <citation type="submission" date="2018-07" db="EMBL/GenBank/DDBJ databases">
        <title>Dyella tabacisoli L4-6T, whole genome shotgun sequence.</title>
        <authorList>
            <person name="Zhou X.-K."/>
            <person name="Li W.-J."/>
            <person name="Duan Y.-Q."/>
        </authorList>
    </citation>
    <scope>NUCLEOTIDE SEQUENCE [LARGE SCALE GENOMIC DNA]</scope>
    <source>
        <strain evidence="5 6">L4-6</strain>
    </source>
</reference>
<dbReference type="SUPFAM" id="SSF51735">
    <property type="entry name" value="NAD(P)-binding Rossmann-fold domains"/>
    <property type="match status" value="1"/>
</dbReference>
<dbReference type="InterPro" id="IPR009081">
    <property type="entry name" value="PP-bd_ACP"/>
</dbReference>
<dbReference type="PANTHER" id="PTHR45527:SF1">
    <property type="entry name" value="FATTY ACID SYNTHASE"/>
    <property type="match status" value="1"/>
</dbReference>
<dbReference type="FunFam" id="3.30.300.30:FF:000010">
    <property type="entry name" value="Enterobactin synthetase component F"/>
    <property type="match status" value="1"/>
</dbReference>
<dbReference type="NCBIfam" id="TIGR01746">
    <property type="entry name" value="Thioester-redct"/>
    <property type="match status" value="1"/>
</dbReference>
<evidence type="ECO:0000259" key="4">
    <source>
        <dbReference type="PROSITE" id="PS50075"/>
    </source>
</evidence>
<dbReference type="CDD" id="cd05930">
    <property type="entry name" value="A_NRPS"/>
    <property type="match status" value="1"/>
</dbReference>
<dbReference type="SUPFAM" id="SSF52777">
    <property type="entry name" value="CoA-dependent acyltransferases"/>
    <property type="match status" value="2"/>
</dbReference>
<evidence type="ECO:0000313" key="5">
    <source>
        <dbReference type="EMBL" id="RDD80415.1"/>
    </source>
</evidence>
<dbReference type="CDD" id="cd19531">
    <property type="entry name" value="LCL_NRPS-like"/>
    <property type="match status" value="1"/>
</dbReference>
<dbReference type="GO" id="GO:0072330">
    <property type="term" value="P:monocarboxylic acid biosynthetic process"/>
    <property type="evidence" value="ECO:0007669"/>
    <property type="project" value="UniProtKB-ARBA"/>
</dbReference>
<dbReference type="PROSITE" id="PS50075">
    <property type="entry name" value="CARRIER"/>
    <property type="match status" value="1"/>
</dbReference>
<dbReference type="SUPFAM" id="SSF47336">
    <property type="entry name" value="ACP-like"/>
    <property type="match status" value="1"/>
</dbReference>
<dbReference type="Proteomes" id="UP000253782">
    <property type="component" value="Unassembled WGS sequence"/>
</dbReference>
<dbReference type="InterPro" id="IPR010071">
    <property type="entry name" value="AA_adenyl_dom"/>
</dbReference>